<gene>
    <name evidence="2" type="ORF">FB559_8629</name>
</gene>
<reference evidence="2 3" key="1">
    <citation type="submission" date="2019-06" db="EMBL/GenBank/DDBJ databases">
        <title>Sequencing the genomes of 1000 actinobacteria strains.</title>
        <authorList>
            <person name="Klenk H.-P."/>
        </authorList>
    </citation>
    <scope>NUCLEOTIDE SEQUENCE [LARGE SCALE GENOMIC DNA]</scope>
    <source>
        <strain evidence="2 3">DSM 102200</strain>
    </source>
</reference>
<dbReference type="EMBL" id="VFOZ01000003">
    <property type="protein sequence ID" value="TQL88017.1"/>
    <property type="molecule type" value="Genomic_DNA"/>
</dbReference>
<dbReference type="OrthoDB" id="165368at2"/>
<evidence type="ECO:0000313" key="2">
    <source>
        <dbReference type="EMBL" id="TQL88017.1"/>
    </source>
</evidence>
<evidence type="ECO:0000313" key="3">
    <source>
        <dbReference type="Proteomes" id="UP000316096"/>
    </source>
</evidence>
<keyword evidence="3" id="KW-1185">Reference proteome</keyword>
<dbReference type="InterPro" id="IPR007138">
    <property type="entry name" value="ABM_dom"/>
</dbReference>
<sequence>MTENSSTEESMTTATTGSRVGRLMTMKAHPGRGNELAAALLTVAIGLREFPGCEIYLINQDQTSPDIVYVVEVWADEASANAALEAARAATSTAVSITDVLAMLGDEPQRIDVVPHGGVGLADAG</sequence>
<dbReference type="GO" id="GO:0004497">
    <property type="term" value="F:monooxygenase activity"/>
    <property type="evidence" value="ECO:0007669"/>
    <property type="project" value="UniProtKB-KW"/>
</dbReference>
<name>A0A543BT60_9ACTN</name>
<accession>A0A543BT60</accession>
<dbReference type="PROSITE" id="PS51725">
    <property type="entry name" value="ABM"/>
    <property type="match status" value="1"/>
</dbReference>
<comment type="caution">
    <text evidence="2">The sequence shown here is derived from an EMBL/GenBank/DDBJ whole genome shotgun (WGS) entry which is preliminary data.</text>
</comment>
<keyword evidence="2" id="KW-0560">Oxidoreductase</keyword>
<dbReference type="Gene3D" id="3.30.70.100">
    <property type="match status" value="1"/>
</dbReference>
<organism evidence="2 3">
    <name type="scientific">Actinoallomurus bryophytorum</name>
    <dbReference type="NCBI Taxonomy" id="1490222"/>
    <lineage>
        <taxon>Bacteria</taxon>
        <taxon>Bacillati</taxon>
        <taxon>Actinomycetota</taxon>
        <taxon>Actinomycetes</taxon>
        <taxon>Streptosporangiales</taxon>
        <taxon>Thermomonosporaceae</taxon>
        <taxon>Actinoallomurus</taxon>
    </lineage>
</organism>
<dbReference type="Proteomes" id="UP000316096">
    <property type="component" value="Unassembled WGS sequence"/>
</dbReference>
<keyword evidence="2" id="KW-0503">Monooxygenase</keyword>
<dbReference type="SUPFAM" id="SSF54909">
    <property type="entry name" value="Dimeric alpha+beta barrel"/>
    <property type="match status" value="1"/>
</dbReference>
<dbReference type="RefSeq" id="WP_141963723.1">
    <property type="nucleotide sequence ID" value="NZ_VFOZ01000003.1"/>
</dbReference>
<proteinExistence type="predicted"/>
<evidence type="ECO:0000259" key="1">
    <source>
        <dbReference type="PROSITE" id="PS51725"/>
    </source>
</evidence>
<protein>
    <submittedName>
        <fullName evidence="2">Quinol monooxygenase YgiN</fullName>
    </submittedName>
</protein>
<feature type="domain" description="ABM" evidence="1">
    <location>
        <begin position="20"/>
        <end position="114"/>
    </location>
</feature>
<dbReference type="InterPro" id="IPR011008">
    <property type="entry name" value="Dimeric_a/b-barrel"/>
</dbReference>
<dbReference type="Pfam" id="PF03992">
    <property type="entry name" value="ABM"/>
    <property type="match status" value="1"/>
</dbReference>
<dbReference type="AlphaFoldDB" id="A0A543BT60"/>